<evidence type="ECO:0000256" key="3">
    <source>
        <dbReference type="PROSITE-ProRule" id="PRU00267"/>
    </source>
</evidence>
<dbReference type="SMART" id="SM00398">
    <property type="entry name" value="HMG"/>
    <property type="match status" value="1"/>
</dbReference>
<keyword evidence="3" id="KW-0539">Nucleus</keyword>
<evidence type="ECO:0000256" key="4">
    <source>
        <dbReference type="SAM" id="MobiDB-lite"/>
    </source>
</evidence>
<dbReference type="PROSITE" id="PS50118">
    <property type="entry name" value="HMG_BOX_2"/>
    <property type="match status" value="1"/>
</dbReference>
<feature type="region of interest" description="Disordered" evidence="4">
    <location>
        <begin position="284"/>
        <end position="326"/>
    </location>
</feature>
<feature type="compositionally biased region" description="Low complexity" evidence="4">
    <location>
        <begin position="284"/>
        <end position="313"/>
    </location>
</feature>
<dbReference type="InterPro" id="IPR050140">
    <property type="entry name" value="SRY-related_HMG-box_TF-like"/>
</dbReference>
<feature type="compositionally biased region" description="Low complexity" evidence="4">
    <location>
        <begin position="597"/>
        <end position="608"/>
    </location>
</feature>
<dbReference type="Gene3D" id="1.10.30.10">
    <property type="entry name" value="High mobility group box domain"/>
    <property type="match status" value="1"/>
</dbReference>
<proteinExistence type="predicted"/>
<feature type="compositionally biased region" description="Basic and acidic residues" evidence="4">
    <location>
        <begin position="165"/>
        <end position="203"/>
    </location>
</feature>
<feature type="compositionally biased region" description="Basic and acidic residues" evidence="4">
    <location>
        <begin position="230"/>
        <end position="245"/>
    </location>
</feature>
<evidence type="ECO:0000313" key="7">
    <source>
        <dbReference type="Proteomes" id="UP000306954"/>
    </source>
</evidence>
<feature type="region of interest" description="Disordered" evidence="4">
    <location>
        <begin position="126"/>
        <end position="249"/>
    </location>
</feature>
<keyword evidence="2" id="KW-0804">Transcription</keyword>
<keyword evidence="1 3" id="KW-0238">DNA-binding</keyword>
<dbReference type="Pfam" id="PF00505">
    <property type="entry name" value="HMG_box"/>
    <property type="match status" value="1"/>
</dbReference>
<dbReference type="EMBL" id="SPOF01000061">
    <property type="protein sequence ID" value="TIB08320.1"/>
    <property type="molecule type" value="Genomic_DNA"/>
</dbReference>
<dbReference type="GO" id="GO:0005634">
    <property type="term" value="C:nucleus"/>
    <property type="evidence" value="ECO:0007669"/>
    <property type="project" value="UniProtKB-UniRule"/>
</dbReference>
<protein>
    <recommendedName>
        <fullName evidence="5">HMG box domain-containing protein</fullName>
    </recommendedName>
</protein>
<dbReference type="PANTHER" id="PTHR10270:SF161">
    <property type="entry name" value="SEX-DETERMINING REGION Y PROTEIN"/>
    <property type="match status" value="1"/>
</dbReference>
<feature type="region of interest" description="Disordered" evidence="4">
    <location>
        <begin position="591"/>
        <end position="614"/>
    </location>
</feature>
<evidence type="ECO:0000256" key="2">
    <source>
        <dbReference type="ARBA" id="ARBA00023163"/>
    </source>
</evidence>
<dbReference type="GO" id="GO:0000978">
    <property type="term" value="F:RNA polymerase II cis-regulatory region sequence-specific DNA binding"/>
    <property type="evidence" value="ECO:0007669"/>
    <property type="project" value="TreeGrafter"/>
</dbReference>
<sequence length="628" mass="69695">MSEMSEIKEGDVQFICVGSLDQRQSQNENPKHIHIHSHINPPQPAKKSRSRNKSKVPRPANAWILYRSESLAKIKQEQAAAKPAQCLRESQTELSKNLSARWLNETEEVREHYLAKSEQVKREHKLMYPEYQYKPRRKESGGVRSKSAARGQRPVKSGRGAQSARRKETDAHRELEELIREKQEAEVAREKEMETEMYEKNDSDNEQDTSYIGQRRGRANAQTKSRNSLRRREEASRNHEDDKKTTLHAGNTLAVDLSFDEAQVKREIDESENQLPAFTFSDTASASSRSYPHSYSQSLSSPPSFLQSEPSSSYTQCTHYAHPTHPEDMYMSAIPPYLRLEMDHYINMEEKEVSGNGSGSGWVSDSALDVSNSDANPQASSLSNLAYDPAVMLAPATAANLANEWAAIDNTCLEYGLDFTRHGYGDDLGDARMDFDFDMVLGDVDGSEGVDGSGSGGIGDIGDTYYHNHNFNYINQVFGDIPSQHTQSAPIDIPKAEAETEAQMFSYMEALPGTTQESSSHGVMVGAELGSSCSSTSTSTFSSASSVQPYTHALPDTIDSVTNLSSGLDETHITDGTKKLINDYLYESGKSGGGGVSQLQSQSQNQSQSHHHAAPSYQDIFRAFQREL</sequence>
<dbReference type="GO" id="GO:0001228">
    <property type="term" value="F:DNA-binding transcription activator activity, RNA polymerase II-specific"/>
    <property type="evidence" value="ECO:0007669"/>
    <property type="project" value="TreeGrafter"/>
</dbReference>
<dbReference type="SUPFAM" id="SSF47095">
    <property type="entry name" value="HMG-box"/>
    <property type="match status" value="1"/>
</dbReference>
<evidence type="ECO:0000256" key="1">
    <source>
        <dbReference type="ARBA" id="ARBA00023125"/>
    </source>
</evidence>
<dbReference type="PANTHER" id="PTHR10270">
    <property type="entry name" value="SOX TRANSCRIPTION FACTOR"/>
    <property type="match status" value="1"/>
</dbReference>
<name>A0A4T0IHM7_WALIC</name>
<reference evidence="6 7" key="1">
    <citation type="submission" date="2019-03" db="EMBL/GenBank/DDBJ databases">
        <title>Sequencing 23 genomes of Wallemia ichthyophaga.</title>
        <authorList>
            <person name="Gostincar C."/>
        </authorList>
    </citation>
    <scope>NUCLEOTIDE SEQUENCE [LARGE SCALE GENOMIC DNA]</scope>
    <source>
        <strain evidence="6 7">EXF-8621</strain>
    </source>
</reference>
<feature type="region of interest" description="Disordered" evidence="4">
    <location>
        <begin position="22"/>
        <end position="60"/>
    </location>
</feature>
<evidence type="ECO:0000259" key="5">
    <source>
        <dbReference type="PROSITE" id="PS50118"/>
    </source>
</evidence>
<feature type="compositionally biased region" description="Basic residues" evidence="4">
    <location>
        <begin position="46"/>
        <end position="56"/>
    </location>
</feature>
<dbReference type="GO" id="GO:0030154">
    <property type="term" value="P:cell differentiation"/>
    <property type="evidence" value="ECO:0007669"/>
    <property type="project" value="TreeGrafter"/>
</dbReference>
<feature type="DNA-binding region" description="HMG box" evidence="3">
    <location>
        <begin position="56"/>
        <end position="132"/>
    </location>
</feature>
<gene>
    <name evidence="6" type="ORF">E3P90_03730</name>
</gene>
<dbReference type="AlphaFoldDB" id="A0A4T0IHM7"/>
<organism evidence="6 7">
    <name type="scientific">Wallemia ichthyophaga</name>
    <dbReference type="NCBI Taxonomy" id="245174"/>
    <lineage>
        <taxon>Eukaryota</taxon>
        <taxon>Fungi</taxon>
        <taxon>Dikarya</taxon>
        <taxon>Basidiomycota</taxon>
        <taxon>Wallemiomycotina</taxon>
        <taxon>Wallemiomycetes</taxon>
        <taxon>Wallemiales</taxon>
        <taxon>Wallemiaceae</taxon>
        <taxon>Wallemia</taxon>
    </lineage>
</organism>
<dbReference type="CDD" id="cd01389">
    <property type="entry name" value="HMG-box_ROX1-like"/>
    <property type="match status" value="1"/>
</dbReference>
<evidence type="ECO:0000313" key="6">
    <source>
        <dbReference type="EMBL" id="TIB08320.1"/>
    </source>
</evidence>
<feature type="domain" description="HMG box" evidence="5">
    <location>
        <begin position="56"/>
        <end position="132"/>
    </location>
</feature>
<dbReference type="InterPro" id="IPR036910">
    <property type="entry name" value="HMG_box_dom_sf"/>
</dbReference>
<dbReference type="InterPro" id="IPR009071">
    <property type="entry name" value="HMG_box_dom"/>
</dbReference>
<dbReference type="Proteomes" id="UP000306954">
    <property type="component" value="Unassembled WGS sequence"/>
</dbReference>
<accession>A0A4T0IHM7</accession>
<comment type="caution">
    <text evidence="6">The sequence shown here is derived from an EMBL/GenBank/DDBJ whole genome shotgun (WGS) entry which is preliminary data.</text>
</comment>